<name>A0A388S9M6_9BURK</name>
<dbReference type="SUPFAM" id="SSF53041">
    <property type="entry name" value="Resolvase-like"/>
    <property type="match status" value="1"/>
</dbReference>
<evidence type="ECO:0000259" key="2">
    <source>
        <dbReference type="SMART" id="SM00857"/>
    </source>
</evidence>
<feature type="region of interest" description="Disordered" evidence="1">
    <location>
        <begin position="180"/>
        <end position="201"/>
    </location>
</feature>
<reference evidence="3 4" key="1">
    <citation type="journal article" date="2018" name="Int. J. Syst. Evol. Microbiol.">
        <title>Mesosutterella multiformis gen. nov., sp. nov., a member of the family Sutterellaceae and Sutterella megalosphaeroides sp. nov., isolated from human faeces.</title>
        <authorList>
            <person name="Sakamoto M."/>
            <person name="Ikeyama N."/>
            <person name="Kunihiro T."/>
            <person name="Iino T."/>
            <person name="Yuki M."/>
            <person name="Ohkuma M."/>
        </authorList>
    </citation>
    <scope>NUCLEOTIDE SEQUENCE [LARGE SCALE GENOMIC DNA]</scope>
    <source>
        <strain evidence="3 4">4NBBH2</strain>
    </source>
</reference>
<organism evidence="3 4">
    <name type="scientific">Mesosutterella multiformis</name>
    <dbReference type="NCBI Taxonomy" id="2259133"/>
    <lineage>
        <taxon>Bacteria</taxon>
        <taxon>Pseudomonadati</taxon>
        <taxon>Pseudomonadota</taxon>
        <taxon>Betaproteobacteria</taxon>
        <taxon>Burkholderiales</taxon>
        <taxon>Sutterellaceae</taxon>
        <taxon>Mesosutterella</taxon>
    </lineage>
</organism>
<comment type="caution">
    <text evidence="3">The sequence shown here is derived from an EMBL/GenBank/DDBJ whole genome shotgun (WGS) entry which is preliminary data.</text>
</comment>
<evidence type="ECO:0000313" key="4">
    <source>
        <dbReference type="Proteomes" id="UP000266091"/>
    </source>
</evidence>
<dbReference type="GO" id="GO:0000150">
    <property type="term" value="F:DNA strand exchange activity"/>
    <property type="evidence" value="ECO:0007669"/>
    <property type="project" value="InterPro"/>
</dbReference>
<dbReference type="Gene3D" id="3.40.50.1390">
    <property type="entry name" value="Resolvase, N-terminal catalytic domain"/>
    <property type="match status" value="1"/>
</dbReference>
<keyword evidence="4" id="KW-1185">Reference proteome</keyword>
<dbReference type="AlphaFoldDB" id="A0A388S9M6"/>
<dbReference type="InterPro" id="IPR006119">
    <property type="entry name" value="Resolv_N"/>
</dbReference>
<protein>
    <submittedName>
        <fullName evidence="3">IS607 family transposase</fullName>
    </submittedName>
</protein>
<dbReference type="InterPro" id="IPR036162">
    <property type="entry name" value="Resolvase-like_N_sf"/>
</dbReference>
<feature type="domain" description="Resolvase/invertase-type recombinase catalytic" evidence="2">
    <location>
        <begin position="30"/>
        <end position="159"/>
    </location>
</feature>
<dbReference type="InterPro" id="IPR051491">
    <property type="entry name" value="Recombinase/Transposase-rel"/>
</dbReference>
<dbReference type="PANTHER" id="PTHR36172">
    <property type="match status" value="1"/>
</dbReference>
<sequence>MWKTGKLPVPACQLPSGTIVVDDVPAAGGVGLYARVSSAAEKDRLKRQMRRLEVYAASMGWSVIDKASEIATVTNENRRGLQKLLKNRQIRTIVVETPDRILPSGFDYLDLALQSDGRRIIALDEQFSGHDDETTLEELLDTYCAKIYGRKGAAAKAKALIALLHEGDLDMLKASERASERAAERAAAAAEPKEEETEVTL</sequence>
<proteinExistence type="predicted"/>
<dbReference type="GO" id="GO:0003677">
    <property type="term" value="F:DNA binding"/>
    <property type="evidence" value="ECO:0007669"/>
    <property type="project" value="InterPro"/>
</dbReference>
<dbReference type="PANTHER" id="PTHR36172:SF1">
    <property type="entry name" value="RESOLVASE-RELATED"/>
    <property type="match status" value="1"/>
</dbReference>
<evidence type="ECO:0000313" key="3">
    <source>
        <dbReference type="EMBL" id="GBO92946.1"/>
    </source>
</evidence>
<gene>
    <name evidence="3" type="ORF">MESMUL_03000</name>
</gene>
<dbReference type="Pfam" id="PF00239">
    <property type="entry name" value="Resolvase"/>
    <property type="match status" value="1"/>
</dbReference>
<evidence type="ECO:0000256" key="1">
    <source>
        <dbReference type="SAM" id="MobiDB-lite"/>
    </source>
</evidence>
<dbReference type="SMART" id="SM00857">
    <property type="entry name" value="Resolvase"/>
    <property type="match status" value="1"/>
</dbReference>
<dbReference type="Proteomes" id="UP000266091">
    <property type="component" value="Unassembled WGS sequence"/>
</dbReference>
<dbReference type="EMBL" id="BGZJ01000001">
    <property type="protein sequence ID" value="GBO92946.1"/>
    <property type="molecule type" value="Genomic_DNA"/>
</dbReference>
<accession>A0A388S9M6</accession>